<feature type="region of interest" description="Disordered" evidence="8">
    <location>
        <begin position="5021"/>
        <end position="5056"/>
    </location>
</feature>
<keyword evidence="3" id="KW-0597">Phosphoprotein</keyword>
<comment type="caution">
    <text evidence="10">The sequence shown here is derived from an EMBL/GenBank/DDBJ whole genome shotgun (WGS) entry which is preliminary data.</text>
</comment>
<dbReference type="Pfam" id="PF00501">
    <property type="entry name" value="AMP-binding"/>
    <property type="match status" value="3"/>
</dbReference>
<feature type="domain" description="Carrier" evidence="9">
    <location>
        <begin position="3395"/>
        <end position="3472"/>
    </location>
</feature>
<dbReference type="CDD" id="cd05918">
    <property type="entry name" value="A_NRPS_SidN3_like"/>
    <property type="match status" value="2"/>
</dbReference>
<feature type="domain" description="Carrier" evidence="9">
    <location>
        <begin position="1748"/>
        <end position="1825"/>
    </location>
</feature>
<comment type="similarity">
    <text evidence="5">Belongs to the NRP synthetase family.</text>
</comment>
<dbReference type="PROSITE" id="PS50075">
    <property type="entry name" value="CARRIER"/>
    <property type="match status" value="6"/>
</dbReference>
<dbReference type="Gene3D" id="3.30.300.30">
    <property type="match status" value="3"/>
</dbReference>
<dbReference type="FunFam" id="3.30.300.30:FF:000033">
    <property type="entry name" value="Nonribosomal siderophore peptide synthase SidC"/>
    <property type="match status" value="1"/>
</dbReference>
<dbReference type="InterPro" id="IPR009081">
    <property type="entry name" value="PP-bd_ACP"/>
</dbReference>
<name>A0A059J3F1_TRIIM</name>
<feature type="domain" description="Carrier" evidence="9">
    <location>
        <begin position="2310"/>
        <end position="2386"/>
    </location>
</feature>
<comment type="pathway">
    <text evidence="1">Siderophore biosynthesis.</text>
</comment>
<dbReference type="EMBL" id="AOKY01000358">
    <property type="protein sequence ID" value="KDB22385.1"/>
    <property type="molecule type" value="Genomic_DNA"/>
</dbReference>
<dbReference type="InterPro" id="IPR042099">
    <property type="entry name" value="ANL_N_sf"/>
</dbReference>
<dbReference type="PANTHER" id="PTHR45527">
    <property type="entry name" value="NONRIBOSOMAL PEPTIDE SYNTHETASE"/>
    <property type="match status" value="1"/>
</dbReference>
<dbReference type="SUPFAM" id="SSF52777">
    <property type="entry name" value="CoA-dependent acyltransferases"/>
    <property type="match status" value="12"/>
</dbReference>
<evidence type="ECO:0000256" key="5">
    <source>
        <dbReference type="ARBA" id="ARBA00029454"/>
    </source>
</evidence>
<evidence type="ECO:0000259" key="9">
    <source>
        <dbReference type="PROSITE" id="PS50075"/>
    </source>
</evidence>
<keyword evidence="4" id="KW-0436">Ligase</keyword>
<evidence type="ECO:0000256" key="7">
    <source>
        <dbReference type="ARBA" id="ARBA00078302"/>
    </source>
</evidence>
<dbReference type="OrthoDB" id="416786at2759"/>
<dbReference type="InterPro" id="IPR023213">
    <property type="entry name" value="CAT-like_dom_sf"/>
</dbReference>
<dbReference type="SUPFAM" id="SSF56801">
    <property type="entry name" value="Acetyl-CoA synthetase-like"/>
    <property type="match status" value="3"/>
</dbReference>
<dbReference type="SUPFAM" id="SSF47336">
    <property type="entry name" value="ACP-like"/>
    <property type="match status" value="6"/>
</dbReference>
<evidence type="ECO:0000256" key="1">
    <source>
        <dbReference type="ARBA" id="ARBA00004924"/>
    </source>
</evidence>
<dbReference type="InterPro" id="IPR036736">
    <property type="entry name" value="ACP-like_sf"/>
</dbReference>
<dbReference type="GO" id="GO:0031169">
    <property type="term" value="P:ferrichrome biosynthetic process"/>
    <property type="evidence" value="ECO:0007669"/>
    <property type="project" value="UniProtKB-ARBA"/>
</dbReference>
<evidence type="ECO:0000256" key="2">
    <source>
        <dbReference type="ARBA" id="ARBA00022450"/>
    </source>
</evidence>
<dbReference type="InterPro" id="IPR045851">
    <property type="entry name" value="AMP-bd_C_sf"/>
</dbReference>
<dbReference type="HOGENOM" id="CLU_000092_2_0_1"/>
<dbReference type="SMART" id="SM00823">
    <property type="entry name" value="PKS_PP"/>
    <property type="match status" value="5"/>
</dbReference>
<dbReference type="GO" id="GO:0010106">
    <property type="term" value="P:cellular response to iron ion starvation"/>
    <property type="evidence" value="ECO:0007669"/>
    <property type="project" value="UniProtKB-ARBA"/>
</dbReference>
<keyword evidence="2" id="KW-0596">Phosphopantetheine</keyword>
<evidence type="ECO:0000256" key="6">
    <source>
        <dbReference type="ARBA" id="ARBA00067294"/>
    </source>
</evidence>
<dbReference type="Pfam" id="PF00668">
    <property type="entry name" value="Condensation"/>
    <property type="match status" value="6"/>
</dbReference>
<dbReference type="InterPro" id="IPR006162">
    <property type="entry name" value="Ppantetheine_attach_site"/>
</dbReference>
<evidence type="ECO:0000256" key="3">
    <source>
        <dbReference type="ARBA" id="ARBA00022553"/>
    </source>
</evidence>
<dbReference type="NCBIfam" id="TIGR01733">
    <property type="entry name" value="AA-adenyl-dom"/>
    <property type="match status" value="2"/>
</dbReference>
<dbReference type="GO" id="GO:0031177">
    <property type="term" value="F:phosphopantetheine binding"/>
    <property type="evidence" value="ECO:0007669"/>
    <property type="project" value="InterPro"/>
</dbReference>
<gene>
    <name evidence="10" type="ORF">H109_05743</name>
</gene>
<dbReference type="OMA" id="HHIVTEG"/>
<dbReference type="InterPro" id="IPR020806">
    <property type="entry name" value="PKS_PP-bd"/>
</dbReference>
<organism evidence="10 11">
    <name type="scientific">Trichophyton interdigitale (strain MR816)</name>
    <dbReference type="NCBI Taxonomy" id="1215338"/>
    <lineage>
        <taxon>Eukaryota</taxon>
        <taxon>Fungi</taxon>
        <taxon>Dikarya</taxon>
        <taxon>Ascomycota</taxon>
        <taxon>Pezizomycotina</taxon>
        <taxon>Eurotiomycetes</taxon>
        <taxon>Eurotiomycetidae</taxon>
        <taxon>Onygenales</taxon>
        <taxon>Arthrodermataceae</taxon>
        <taxon>Trichophyton</taxon>
    </lineage>
</organism>
<evidence type="ECO:0000313" key="11">
    <source>
        <dbReference type="Proteomes" id="UP000024533"/>
    </source>
</evidence>
<sequence>MDSFLCDRYTQFPSLNYGTEAVPSQASATWKLDNIIDLDRLILAWASILSRLSEEESPVIQIDGAAARIHLESGHIESVQIEKSGNDSGSRTAIVTSDVPITSELCQLEIRYTPHQLNGSITSRGCTSVKYLNQLARNLESILREPLSLSIVNPAPLILPGPRLFHEMVRHTGNEPAISFLNENGAVENLSYEMLHSLSEQLASHLVHILASLPPPGQHGRIIPVLLPQSLDLYVAWLAILKAGAAVCPLNVDTPTERLNFIVGDVDARVVVTNEELTSVFQNIETSITVVKMEESKTFAPGCLSGVDICNEDLAYIMYTSGSTGLPKGVGISHQAAVQALLAHDEIIPRFRRFLQFAAPTFDVSVFEIFFPLFRGVTLVGCNRRLMLNDLPGIINQLNVDAAELTPTVCGELLQSRDAVPCLKLLLTIGEMLTRHVVDEFGSSEDRPGLLHGMYGPTEATIHCTAVSSVRAGSLVGNIGTPFKTVSAFIISMDHIVGQEPVILPVGHVGELVVGGPQLARYYLNRPTENRNAFIDSKTYGRLYRTGDKARLHPNGELQCMGRISTGQVKLRGQRIELGEIENVLLKNQYVRNAAACVIQGVLVAFLSADVAHCTSRDLQFTCRRSLPKFMIPGNFVILNKLPRLPSGKIDRKSLEAEYILSKGVDQTDLAEPAGDIEQKISVSLNSILESSITPTASLASAGLDSLRAIHLASSLRKEGVFLNALDILEADSIRKMAAFVLKSQPEMTMIPTESEPLKMWNTIIRQGREMLKRTEHLQHPTDIIPCSPIQTGMLLEMKLNPKAYFNSIELQFDRGISLEDVKSAFINTALQNEVLRSGFIEIDFPGFPYAQVVWESLHPDQIIESRIFDRNLELQDQWDILHPLRVQLCVIDGHPKALVHIHHSLYDGWSWDQIMRDLVSALENKQLTQRPQYRLFTLFHINNHSSEFREQALNYWQSHLQGSTPCLWPSFQDRSDLPKATKVVERQLNVDIDQLDSFVRDFRVSRQVIFQAAIGCLLSAYHGTSDIILGNVSAGRTLPIDGIESIVGPCISTLPLRLNLQKARTVHDLLAILHGLNRKSLVHGFVSLRDVKQVSGINTADQLFDTLFIWQDNFTTTCGPIAQVASRDFLEFTLTTELGIQDGQILAKATFEESILPESQVVILLKQIESIAMTFLESADRLLEELPSHLPESLLSTENTFPPPLKSVPGLFDSIEEIAKIDSERIAVEFLDSLDPETGDKAIKTLTYSELDAQSNKLASQLRNLGVVEGNLVAICLEKSLELYISILAVIKSGAGYVPMTPQTPINQVKHIIQEASCRICIADSEILAQLSDLPNTTTILAKNQMLAQNALYEFPKAPGSCPAYAVFTSGTTGTPKGVLISRFNLGSNIAVLSTLYPDFPESRLLQACSHAFDVSVFEIFFAWSRGMTLCSAKNDVLFKDIEHAIRILRITHLSMTPTVAALVRANNVPLVKFLVTAGEALTPKVLMDWAGKGLWQGYGSSETTNICTVKPNICMSHFISNIGRPLPNTSVFVLAEGEGFSLVPRGAMGELCFGGDQVGIGYLNMEDLTRQKFLVHEKYGRIYKSGDYGRLLPDGSIAFVGRRDDLVKTGGQRIELGEITSELGEITSVLMAHENVKDCATIVCDSNDGDNGGSKELISFWVPDNISIDELGQHENSHIFQQLFDHLGDRLPSYMIPSFLIPISHIPMTTVGRKIDKEALKYTYLSANPTLLDVYSRGEEEEHTQENVNDNEAKVMGLVAQVIGVSTKEIGRHTSFYRLGFDSVIAIALSRELKLAGFGQIDISVIMKNDSIARLTRKISQNIEAQMPSLESIPTFDYLFSRELIRKIKDEASSHGVNVTKILPCTSLQEGMLSGISTGNDASYYNHLVFEINRNIELLKTAWMKMVARHDILRTWFRQTDDALFPFVQVVLERLDIAWQSIECPIADAPSTLEKSKLAVAVKEGPHSLYSFTVLQCVDSPKVFLLLSIHHALYDGEAMEVLLQEVQECLLEHQLPPVVPFDLYLHEMIKANSDSTDQFWSNYLKDFTPTLFTSPSSLVKGNPKMSRSTSHIPSSSFTEVCNACKSSSVTTLSLLQAAWSRLICLLSGSPDICFGDVVNCRSIPIDGAQRIVGPCFNTLPVRTSLSGNMTNIDLMRNLQSNRAATLPYQLSSMRRIQSRFSQRGERIFDSLLLLQGRPLQLNESLWRMVSENGVMDFPIIFEIVPHPESDSLQFIFHFDEGLVPTTDIDTIIACYHAILNHTLRFPEARVMDFSLVESDGKVSGGLSVFRKLGEAIGDHKTNGYGKSEEWSAESLEIRDLLSAMSKIDKKRIDMDTTIFELGLDSINAIQIAGHFRKVGYEISAADILEGPSIRDIALVLQGSKSNDCIGLTLHNFDFHSFQSLHLSSICDKLGLLESSIEAIRPCTPPQAGMLASFINSEGLLYFNSLTLKSPAPLNLIALRFVWESVMERNEMLRTGFCDVKDDVFPFAMVTYRPGVIELPWNECLSPSKSISDARHEQHLNGKSILNQLHRPPWFLTVKPCSDYTLMQISAHHALYDAHSMNLILSEVIYVYNGSTLPPAIPVSSVLGFMAEKFHSTESESYWSEVGPSFIATKFPDMNPVHAKVKDTRFLSRDCSFTMETLQKRCRELGVTLQAVGQAACARILSSYLGESTVAYGLVLSGRDISEQAQDIAFPCLTTVPAQQNVEATNRELLQQIMKSNAMAVKYQFTSLTKIQRLSKADSPLFDTLFVFQKLASTDKQNSLWDIVEESSQAEYSVSIELIPSNDTLKLAVTYQNHILPDAQASLLLDELDWLLTDILQHPDSTSSSLDTASRSIVSVLPRKESKIDSPTQLLHQFVEVGATRHPSKVALEFAGRDNGKLITQSWTYKDLDEQGNRYANLLHHLGVKQGTLVGVSFQKCPEAYFSILGVLKVGCAFLAIDPSAPIARKQFILEDSKADILMCGMEQQGELKNLTGIRLVVVNEEGLLEGVSSSPPTLNFPIHGDATCYCLYTSGSTGTPKGCEITHDNAVQAMLSFQRLFAGHWEESSRWFQFASFHFDVSVLEQYWTWSVGICLTSCPRDTLFEDFAGTLRDLSITHIDLTPSLAQLIHPEDVPTLCRGVFITGGEKLKQEILEHWGPHEVIYNGYGPTEVTIGCTMLPRVTSSDKPTNIGPQFDNVSGYVFKQGTNTPVLRGGIGELCVSGPLVGKGYLNRPQLTAEKFQYIETYGERVYRTGDLVRMMHDGSFCFLGRIDDQVKLRGQRLEINEINHVIKNSTEEVGDVVTMVLKHPTATKEQIVSFTTVVTSASTAACPEVDYSPEVGRVLEAIRSECRLHLPGYMIPTHIIPLTRFPLSSNNKIDNGQLRGIFASMLLSEMQALSSHEQESPTEDTDTIRTIIPILSKFTKLEEKTISSSSNIFELGLDSILVISFSRALREAGFPAAHPSVVMKCSTLSILAKAIESPDNNGEGERRQYEHAKQKIAAFAHMHMSHLANELEVAPQDIEAITPCTSLQDGMLYQCSRNESHPYLTSFKFQLAPDTEVPMLREAWKRAQVSFQLLRTKFPLTDDGYALVVLKEAPLPWFECATSKDDELESTAESRFKEWNLSFNNFMNRVWEIGIISSPKRRWMCLNIFHGLYDGISLPVILDTVKNVYNSGQLPRSMPFTEVLPLGPLRTVPAAKSFWVQHLEGLSQTTIPRRLLPESGSRTSTIQIEGFHGIEETRRSLNVTEQAMFHACWVYTFERCFSYIPTMGIVVSGRSLDSEDANTAVGPLFNTIPCNIPKFSFSTFSELVKACHDYSVSALPFQHTPLRSIMKWIGRSSQKPLFDVLFVFQKQENTTSQSGESLWEPVASFAEADYPLALEVLSQGNGSFQVTAACQGDILTSDGISDLLEQFRLSVRILVEEPFANLGFSGNSTSTEASTKQITNKVIGDPSPNGIASFQWSQAASLLRQEIAKLASLDVSDIDEDSSILEVGLDSIDAIKLSSRLKRDHLDLSVGNIMRNRTIRTMMAEVTVNDSATKANLTYLKSLEAQLRRSLEEDGKDLGDIEHIYPATPLQEGMINEMLSSDGLHYFNHDILQISEDVDVNMLKNAWHTTANRHSILRTSFAMVSDPNLPFSYAQLIHKSSIKIDWNIVDISDNSIESILREERARALSLVMSKPLFNLRLIRDGVKLLLILSLPHAMYDGWSLSLLHQDVVSAYSGQDSTRPSYQHVLEHIISSSREEGLQFWKGVLSDAKPSIFPQQPGAGGQGALVHRDETASDIPLSHVLNFCKAHGVTAQALGLTCWTIVLASYLGQLDVLFGTVMLGRDTEEASKVVFPTMNTVAVRGILHGSVSEMLEYVQRNLGNMLAHQHYPLRKIKSMMGVGNKDLFDTLFIYQKSPSSQEGQDKPLYKSINSSSSVEYSVCVELEAIGDSAVWRVACKDTLLSKKDTNQLVLQLLQVFKAIIQSPETSTADFVEVIEQPTLDTVTRNGASLSDEPSGTAIEPAVWSPLEERIRDTLSLVAAVPKEEITRNTTIFHFGIDSISAIKVSSLLRRQSVLISVRDILRAETVGKMAEMVNSAQKKPTPATSKEKLLSLQTLRNSNIDLQLGKYGMKREDVEVFLPATAGQVYMLETWKNSHGKLFFPDFFYRVTGRITQSQLDSAWKVVTAKLPILRTTILSIGDTSMPYVLAELKQVSNPIIWRSDLRVKSNRRHVAARQGSGLVYLYASQTETETLLMLHIHHALYDAVMLQHLINTLESLCQDVSTPVNAPVDIAEFIQYGKATSSEAQQEAFWRGYLGNDTTPVAKDASGPVMDVQPGAGKYQPALLDDTDWLNKVCQTEGLSVQAVFLAVYSKIHVREFHVRGADLTVGVYLANRSHDLAGLPELVAPTLNIVPLRIQDPGSRSVFELARIIQSDLHEIGSAENCTVSLAQIAEWTGIRLDTTVNFIKLPEVVAQVSTTTSGAPQLVQVTEEEVLEWQSKESCNSNGSEQVDAAAKSSSSSKLWLEEMLGIESGVGLENAGDVYKVSPLPPGSQLSQDPPEKQEANSKPSPQPSVDIEAAVRNNTLDVGVFGPSSDKALGMLDGVRCELLALQPSSAR</sequence>
<dbReference type="Gene3D" id="3.40.50.12780">
    <property type="entry name" value="N-terminal domain of ligase-like"/>
    <property type="match status" value="3"/>
</dbReference>
<dbReference type="Gene3D" id="3.30.559.30">
    <property type="entry name" value="Nonribosomal peptide synthetase, condensation domain"/>
    <property type="match status" value="6"/>
</dbReference>
<dbReference type="InterPro" id="IPR010071">
    <property type="entry name" value="AA_adenyl_dom"/>
</dbReference>
<dbReference type="Proteomes" id="UP000024533">
    <property type="component" value="Unassembled WGS sequence"/>
</dbReference>
<feature type="domain" description="Carrier" evidence="9">
    <location>
        <begin position="4504"/>
        <end position="4577"/>
    </location>
</feature>
<dbReference type="InterPro" id="IPR020845">
    <property type="entry name" value="AMP-binding_CS"/>
</dbReference>
<dbReference type="PROSITE" id="PS00455">
    <property type="entry name" value="AMP_BINDING"/>
    <property type="match status" value="1"/>
</dbReference>
<dbReference type="GO" id="GO:0043041">
    <property type="term" value="P:amino acid activation for nonribosomal peptide biosynthetic process"/>
    <property type="evidence" value="ECO:0007669"/>
    <property type="project" value="TreeGrafter"/>
</dbReference>
<evidence type="ECO:0000256" key="4">
    <source>
        <dbReference type="ARBA" id="ARBA00022598"/>
    </source>
</evidence>
<proteinExistence type="inferred from homology"/>
<reference evidence="10 11" key="1">
    <citation type="submission" date="2014-02" db="EMBL/GenBank/DDBJ databases">
        <title>The Genome Sequence of Trichophyton interdigitale MR816.</title>
        <authorList>
            <consortium name="The Broad Institute Genomics Platform"/>
            <person name="Cuomo C.A."/>
            <person name="White T.C."/>
            <person name="Graser Y."/>
            <person name="Martinez-Rossi N."/>
            <person name="Heitman J."/>
            <person name="Young S.K."/>
            <person name="Zeng Q."/>
            <person name="Gargeya S."/>
            <person name="Abouelleil A."/>
            <person name="Alvarado L."/>
            <person name="Chapman S.B."/>
            <person name="Gainer-Dewar J."/>
            <person name="Goldberg J."/>
            <person name="Griggs A."/>
            <person name="Gujja S."/>
            <person name="Hansen M."/>
            <person name="Howarth C."/>
            <person name="Imamovic A."/>
            <person name="Larimer J."/>
            <person name="Martinez D."/>
            <person name="Murphy C."/>
            <person name="Pearson M.D."/>
            <person name="Persinoti G."/>
            <person name="Poon T."/>
            <person name="Priest M."/>
            <person name="Roberts A.D."/>
            <person name="Saif S."/>
            <person name="Shea T.D."/>
            <person name="Sykes S.N."/>
            <person name="Wortman J."/>
            <person name="Nusbaum C."/>
            <person name="Birren B."/>
        </authorList>
    </citation>
    <scope>NUCLEOTIDE SEQUENCE [LARGE SCALE GENOMIC DNA]</scope>
    <source>
        <strain evidence="10 11">MR816</strain>
    </source>
</reference>
<feature type="domain" description="Carrier" evidence="9">
    <location>
        <begin position="3951"/>
        <end position="4027"/>
    </location>
</feature>
<dbReference type="CDD" id="cd19542">
    <property type="entry name" value="CT_NRPS-like"/>
    <property type="match status" value="2"/>
</dbReference>
<dbReference type="GO" id="GO:0016874">
    <property type="term" value="F:ligase activity"/>
    <property type="evidence" value="ECO:0007669"/>
    <property type="project" value="UniProtKB-KW"/>
</dbReference>
<dbReference type="NCBIfam" id="NF003417">
    <property type="entry name" value="PRK04813.1"/>
    <property type="match status" value="3"/>
</dbReference>
<dbReference type="Gene3D" id="3.30.559.10">
    <property type="entry name" value="Chloramphenicol acetyltransferase-like domain"/>
    <property type="match status" value="6"/>
</dbReference>
<dbReference type="Gene3D" id="1.10.1200.10">
    <property type="entry name" value="ACP-like"/>
    <property type="match status" value="5"/>
</dbReference>
<dbReference type="Pfam" id="PF00550">
    <property type="entry name" value="PP-binding"/>
    <property type="match status" value="6"/>
</dbReference>
<evidence type="ECO:0000313" key="10">
    <source>
        <dbReference type="EMBL" id="KDB22385.1"/>
    </source>
</evidence>
<dbReference type="GO" id="GO:0005737">
    <property type="term" value="C:cytoplasm"/>
    <property type="evidence" value="ECO:0007669"/>
    <property type="project" value="TreeGrafter"/>
</dbReference>
<accession>A0A059J3F1</accession>
<evidence type="ECO:0000256" key="8">
    <source>
        <dbReference type="SAM" id="MobiDB-lite"/>
    </source>
</evidence>
<protein>
    <recommendedName>
        <fullName evidence="6">Nonribosomal peptide synthetase sidC</fullName>
    </recommendedName>
    <alternativeName>
        <fullName evidence="7">Siderophore peptide synthetase C</fullName>
    </alternativeName>
</protein>
<dbReference type="PROSITE" id="PS00012">
    <property type="entry name" value="PHOSPHOPANTETHEINE"/>
    <property type="match status" value="5"/>
</dbReference>
<keyword evidence="11" id="KW-1185">Reference proteome</keyword>
<dbReference type="InterPro" id="IPR000873">
    <property type="entry name" value="AMP-dep_synth/lig_dom"/>
</dbReference>
<dbReference type="FunFam" id="3.40.50.12780:FF:000024">
    <property type="entry name" value="Nonribosomal siderophore peptide synthase SidC"/>
    <property type="match status" value="2"/>
</dbReference>
<dbReference type="InterPro" id="IPR001242">
    <property type="entry name" value="Condensation_dom"/>
</dbReference>
<feature type="domain" description="Carrier" evidence="9">
    <location>
        <begin position="672"/>
        <end position="745"/>
    </location>
</feature>
<dbReference type="STRING" id="1215338.A0A059J3F1"/>
<dbReference type="PANTHER" id="PTHR45527:SF1">
    <property type="entry name" value="FATTY ACID SYNTHASE"/>
    <property type="match status" value="1"/>
</dbReference>